<dbReference type="InterPro" id="IPR001680">
    <property type="entry name" value="WD40_rpt"/>
</dbReference>
<feature type="compositionally biased region" description="Polar residues" evidence="4">
    <location>
        <begin position="923"/>
        <end position="937"/>
    </location>
</feature>
<keyword evidence="6" id="KW-1185">Reference proteome</keyword>
<evidence type="ECO:0000313" key="5">
    <source>
        <dbReference type="EMBL" id="KAK3674795.1"/>
    </source>
</evidence>
<dbReference type="PROSITE" id="PS50294">
    <property type="entry name" value="WD_REPEATS_REGION"/>
    <property type="match status" value="2"/>
</dbReference>
<feature type="repeat" description="WD" evidence="3">
    <location>
        <begin position="267"/>
        <end position="308"/>
    </location>
</feature>
<dbReference type="SMART" id="SM00320">
    <property type="entry name" value="WD40"/>
    <property type="match status" value="7"/>
</dbReference>
<evidence type="ECO:0000313" key="6">
    <source>
        <dbReference type="Proteomes" id="UP001274830"/>
    </source>
</evidence>
<feature type="region of interest" description="Disordered" evidence="4">
    <location>
        <begin position="796"/>
        <end position="815"/>
    </location>
</feature>
<keyword evidence="2" id="KW-0677">Repeat</keyword>
<dbReference type="InterPro" id="IPR015943">
    <property type="entry name" value="WD40/YVTN_repeat-like_dom_sf"/>
</dbReference>
<organism evidence="5 6">
    <name type="scientific">Recurvomyces mirabilis</name>
    <dbReference type="NCBI Taxonomy" id="574656"/>
    <lineage>
        <taxon>Eukaryota</taxon>
        <taxon>Fungi</taxon>
        <taxon>Dikarya</taxon>
        <taxon>Ascomycota</taxon>
        <taxon>Pezizomycotina</taxon>
        <taxon>Dothideomycetes</taxon>
        <taxon>Dothideomycetidae</taxon>
        <taxon>Mycosphaerellales</taxon>
        <taxon>Teratosphaeriaceae</taxon>
        <taxon>Recurvomyces</taxon>
    </lineage>
</organism>
<feature type="repeat" description="WD" evidence="3">
    <location>
        <begin position="188"/>
        <end position="231"/>
    </location>
</feature>
<feature type="region of interest" description="Disordered" evidence="4">
    <location>
        <begin position="367"/>
        <end position="388"/>
    </location>
</feature>
<dbReference type="GO" id="GO:0045717">
    <property type="term" value="P:negative regulation of fatty acid biosynthetic process"/>
    <property type="evidence" value="ECO:0007669"/>
    <property type="project" value="TreeGrafter"/>
</dbReference>
<feature type="region of interest" description="Disordered" evidence="4">
    <location>
        <begin position="460"/>
        <end position="485"/>
    </location>
</feature>
<dbReference type="PROSITE" id="PS50082">
    <property type="entry name" value="WD_REPEATS_2"/>
    <property type="match status" value="4"/>
</dbReference>
<evidence type="ECO:0000256" key="2">
    <source>
        <dbReference type="ARBA" id="ARBA00022737"/>
    </source>
</evidence>
<name>A0AAE0WN21_9PEZI</name>
<dbReference type="GO" id="GO:0005737">
    <property type="term" value="C:cytoplasm"/>
    <property type="evidence" value="ECO:0007669"/>
    <property type="project" value="TreeGrafter"/>
</dbReference>
<evidence type="ECO:0000256" key="4">
    <source>
        <dbReference type="SAM" id="MobiDB-lite"/>
    </source>
</evidence>
<feature type="compositionally biased region" description="Basic and acidic residues" evidence="4">
    <location>
        <begin position="367"/>
        <end position="383"/>
    </location>
</feature>
<dbReference type="InterPro" id="IPR045151">
    <property type="entry name" value="DCAF8"/>
</dbReference>
<dbReference type="Proteomes" id="UP001274830">
    <property type="component" value="Unassembled WGS sequence"/>
</dbReference>
<feature type="region of interest" description="Disordered" evidence="4">
    <location>
        <begin position="872"/>
        <end position="900"/>
    </location>
</feature>
<comment type="caution">
    <text evidence="5">The sequence shown here is derived from an EMBL/GenBank/DDBJ whole genome shotgun (WGS) entry which is preliminary data.</text>
</comment>
<proteinExistence type="predicted"/>
<dbReference type="GO" id="GO:0080008">
    <property type="term" value="C:Cul4-RING E3 ubiquitin ligase complex"/>
    <property type="evidence" value="ECO:0007669"/>
    <property type="project" value="TreeGrafter"/>
</dbReference>
<dbReference type="Pfam" id="PF00400">
    <property type="entry name" value="WD40"/>
    <property type="match status" value="4"/>
</dbReference>
<dbReference type="SUPFAM" id="SSF50978">
    <property type="entry name" value="WD40 repeat-like"/>
    <property type="match status" value="1"/>
</dbReference>
<dbReference type="InterPro" id="IPR036322">
    <property type="entry name" value="WD40_repeat_dom_sf"/>
</dbReference>
<accession>A0AAE0WN21</accession>
<dbReference type="AlphaFoldDB" id="A0AAE0WN21"/>
<feature type="compositionally biased region" description="Basic and acidic residues" evidence="4">
    <location>
        <begin position="460"/>
        <end position="469"/>
    </location>
</feature>
<evidence type="ECO:0008006" key="7">
    <source>
        <dbReference type="Google" id="ProtNLM"/>
    </source>
</evidence>
<dbReference type="Gene3D" id="2.130.10.10">
    <property type="entry name" value="YVTN repeat-like/Quinoprotein amine dehydrogenase"/>
    <property type="match status" value="3"/>
</dbReference>
<protein>
    <recommendedName>
        <fullName evidence="7">WD40 repeat-like protein</fullName>
    </recommendedName>
</protein>
<dbReference type="PANTHER" id="PTHR15574">
    <property type="entry name" value="WD REPEAT DOMAIN-CONTAINING FAMILY"/>
    <property type="match status" value="1"/>
</dbReference>
<feature type="region of interest" description="Disordered" evidence="4">
    <location>
        <begin position="1035"/>
        <end position="1069"/>
    </location>
</feature>
<feature type="compositionally biased region" description="Acidic residues" evidence="4">
    <location>
        <begin position="872"/>
        <end position="893"/>
    </location>
</feature>
<feature type="compositionally biased region" description="Acidic residues" evidence="4">
    <location>
        <begin position="805"/>
        <end position="815"/>
    </location>
</feature>
<reference evidence="5" key="1">
    <citation type="submission" date="2023-07" db="EMBL/GenBank/DDBJ databases">
        <title>Black Yeasts Isolated from many extreme environments.</title>
        <authorList>
            <person name="Coleine C."/>
            <person name="Stajich J.E."/>
            <person name="Selbmann L."/>
        </authorList>
    </citation>
    <scope>NUCLEOTIDE SEQUENCE</scope>
    <source>
        <strain evidence="5">CCFEE 5485</strain>
    </source>
</reference>
<feature type="repeat" description="WD" evidence="3">
    <location>
        <begin position="947"/>
        <end position="976"/>
    </location>
</feature>
<dbReference type="PANTHER" id="PTHR15574:SF40">
    <property type="entry name" value="WD AND TETRATRICOPEPTIDE REPEATS PROTEIN 1"/>
    <property type="match status" value="1"/>
</dbReference>
<feature type="repeat" description="WD" evidence="3">
    <location>
        <begin position="139"/>
        <end position="169"/>
    </location>
</feature>
<evidence type="ECO:0000256" key="3">
    <source>
        <dbReference type="PROSITE-ProRule" id="PRU00221"/>
    </source>
</evidence>
<feature type="region of interest" description="Disordered" evidence="4">
    <location>
        <begin position="912"/>
        <end position="937"/>
    </location>
</feature>
<gene>
    <name evidence="5" type="ORF">LTR78_005139</name>
</gene>
<sequence>MSVQGVHEDVDIGRAWAFGGGGEINATSTSYLYDVDLMLFIQVFAFDVVVIGKARGRASERVKVKVGAPPHLIRPHLTSPTPPSIFNDDTRLLLTTASTMKDSLHNSLHHRELTSPRYSHRRLYGTRSLISDLDIVNELGGHSGCVNALSWSRTGNLLASGSDDQHLNIHSYQPDDSNDQFKLTATVATGHTQNIFSVKFMPGHGDRMVVTAAGDGEVRVFDLEHGGHTTEASAASSFASEGRRRGRNRVYSGVRYMSDGDTDARVYRSHGDRVKRIVTESSPNLFLTCSEDGEVRQWDLRQPSSAYPAPSSRLHGDRGVPPPLISYKRYGLDLNTISCSPSQPHYIALGGAHLHCFLHDRRMTGRDRLREAGRSSSSSREEGELMSQATQCVRKFAPTGQQRMKRTENGHITACKISDARPDEMVVSWSGDQIYSFDLIRSPNVGEETAQTMVDLVASERRRAKTPTDRKRKRKTNAEQDHQAASALRVRYRNGQTEDIPITTRRQSLTEKQQTASRIAKATTSIRQSLLTTSPSVTDFTSALSLAASIMDELDDSIREWGYPLEPSASQVQIQQQLRRDRESTRRFVQAAGTISRALGGKLQTLSHNQESPLLSNFLSIEARSSELQPLREEILAFDFTKAILLFLESGVGRLIEGFTRPAEMPPDVKGAQRLPIPKSEATTEAIDDFLIPYLLRSANEDAAVLDPTKNQFELEENRRLLLSEKQAVREFQKVVRVPFADLSSLAATYEHAGDAQDRSTTRQFWLGKVARSLLLSISERLDEVRVDRAFGGVSLTGSQQQDAEREEEGDEDDDAVLDDMELLNEDGEAANGANADDMAAAMAEAREEDEETMELNEEDMEDIIMDGDEAAFESASDSEDSESSEPDEEDDVPNARRHGFPRFMYTSAFSRRRDKEKVQPHTPCNPSTRKYTGHNNTRTVKDVNFFGPEDQYVVSGSDDGNFFIWDRQTAELLYVGEGDGEVVNVVQGHPYETMMAVSGIDHTIKIFSADSRARAKARLGDGVTASDASQFSSLAFPHRMSGRRRSTRPSNGEQASTVTSEPAQASSAATDAMISDSEEGEAYVAPTGLASRKRMHDAYRIMNANDVERRGGGNQDNYITIPQAQLLQMLFGIQGG</sequence>
<feature type="compositionally biased region" description="Polar residues" evidence="4">
    <location>
        <begin position="1049"/>
        <end position="1069"/>
    </location>
</feature>
<dbReference type="EMBL" id="JAUTXT010000017">
    <property type="protein sequence ID" value="KAK3674795.1"/>
    <property type="molecule type" value="Genomic_DNA"/>
</dbReference>
<evidence type="ECO:0000256" key="1">
    <source>
        <dbReference type="ARBA" id="ARBA00022574"/>
    </source>
</evidence>
<keyword evidence="1 3" id="KW-0853">WD repeat</keyword>